<dbReference type="HOGENOM" id="CLU_059988_1_0_0"/>
<feature type="domain" description="Alanine racemase N-terminal" evidence="5">
    <location>
        <begin position="3"/>
        <end position="216"/>
    </location>
</feature>
<evidence type="ECO:0000259" key="5">
    <source>
        <dbReference type="Pfam" id="PF01168"/>
    </source>
</evidence>
<dbReference type="PANTHER" id="PTHR10146">
    <property type="entry name" value="PROLINE SYNTHETASE CO-TRANSCRIBED BACTERIAL HOMOLOG PROTEIN"/>
    <property type="match status" value="1"/>
</dbReference>
<evidence type="ECO:0000256" key="1">
    <source>
        <dbReference type="ARBA" id="ARBA00022898"/>
    </source>
</evidence>
<dbReference type="SUPFAM" id="SSF51419">
    <property type="entry name" value="PLP-binding barrel"/>
    <property type="match status" value="1"/>
</dbReference>
<dbReference type="PANTHER" id="PTHR10146:SF14">
    <property type="entry name" value="PYRIDOXAL PHOSPHATE HOMEOSTASIS PROTEIN"/>
    <property type="match status" value="1"/>
</dbReference>
<reference evidence="6 7" key="2">
    <citation type="journal article" date="2011" name="J. Bacteriol.">
        <title>Genome Sequence of Kosmotoga olearia Strain TBF 19.5.1, a Thermophilic Bacterium with a Wide Growth Temperature Range, Isolated from the Troll B Oil Platform in the North Sea.</title>
        <authorList>
            <person name="Swithers K.S."/>
            <person name="Dipippo J.L."/>
            <person name="Bruce D.C."/>
            <person name="Detter C."/>
            <person name="Tapia R."/>
            <person name="Han S."/>
            <person name="Goodwin L.A."/>
            <person name="Han J."/>
            <person name="Woyke T."/>
            <person name="Pitluck S."/>
            <person name="Pennacchio L."/>
            <person name="Nolan M."/>
            <person name="Mikhailova N."/>
            <person name="Land M.L."/>
            <person name="Nesbo C.L."/>
            <person name="Gogarten J.P."/>
            <person name="Noll K.M."/>
        </authorList>
    </citation>
    <scope>NUCLEOTIDE SEQUENCE [LARGE SCALE GENOMIC DNA]</scope>
    <source>
        <strain evidence="7">ATCC BAA-1733 / DSM 21960 / TBF 19.5.1</strain>
    </source>
</reference>
<dbReference type="InterPro" id="IPR011078">
    <property type="entry name" value="PyrdxlP_homeostasis"/>
</dbReference>
<dbReference type="GO" id="GO:0030170">
    <property type="term" value="F:pyridoxal phosphate binding"/>
    <property type="evidence" value="ECO:0007669"/>
    <property type="project" value="UniProtKB-UniRule"/>
</dbReference>
<dbReference type="KEGG" id="kol:Kole_0816"/>
<evidence type="ECO:0000256" key="4">
    <source>
        <dbReference type="RuleBase" id="RU004514"/>
    </source>
</evidence>
<dbReference type="Pfam" id="PF01168">
    <property type="entry name" value="Ala_racemase_N"/>
    <property type="match status" value="1"/>
</dbReference>
<reference evidence="6 7" key="1">
    <citation type="submission" date="2009-06" db="EMBL/GenBank/DDBJ databases">
        <title>Complete sequence of Thermotogales bacterium TBF 19.5.1.</title>
        <authorList>
            <consortium name="US DOE Joint Genome Institute"/>
            <person name="Lucas S."/>
            <person name="Copeland A."/>
            <person name="Lapidus A."/>
            <person name="Glavina del Rio T."/>
            <person name="Tice H."/>
            <person name="Bruce D."/>
            <person name="Goodwin L."/>
            <person name="Pitluck S."/>
            <person name="Chertkov O."/>
            <person name="Brettin T."/>
            <person name="Detter J.C."/>
            <person name="Han C."/>
            <person name="Schmutz J."/>
            <person name="Larimer F."/>
            <person name="Land M."/>
            <person name="Hauser L."/>
            <person name="Kyrpides N."/>
            <person name="Ovchinnikova G."/>
            <person name="Noll K."/>
        </authorList>
    </citation>
    <scope>NUCLEOTIDE SEQUENCE [LARGE SCALE GENOMIC DNA]</scope>
    <source>
        <strain evidence="7">ATCC BAA-1733 / DSM 21960 / TBF 19.5.1</strain>
    </source>
</reference>
<dbReference type="STRING" id="521045.Kole_0816"/>
<keyword evidence="1 2" id="KW-0663">Pyridoxal phosphate</keyword>
<accession>C5CG86</accession>
<dbReference type="NCBIfam" id="TIGR00044">
    <property type="entry name" value="YggS family pyridoxal phosphate-dependent enzyme"/>
    <property type="match status" value="1"/>
</dbReference>
<proteinExistence type="inferred from homology"/>
<sequence>MGIKENIKKILSEIPDYVTVVAAAKTRTPEEILEAIEAGIEIIGENYVQEAQKAFEAVGKKAQWHMIGHLQKNKVKKAVQIFDMIQTVDSVKIANEINKRAAQFGKVMPVLIEVNSGREEQKAGVLPEDVFRLVEEISKLENIRIEGLMTMGPVVDAPEELRPYFSLTRELFENLSREKLPGVEMKWLSMGMSDSYKIAIKEGANMIRLGTILFGPRK</sequence>
<comment type="cofactor">
    <cofactor evidence="3">
        <name>pyridoxal 5'-phosphate</name>
        <dbReference type="ChEBI" id="CHEBI:597326"/>
    </cofactor>
</comment>
<dbReference type="OrthoDB" id="9804072at2"/>
<dbReference type="HAMAP" id="MF_02087">
    <property type="entry name" value="PLP_homeostasis"/>
    <property type="match status" value="1"/>
</dbReference>
<organism evidence="6 7">
    <name type="scientific">Kosmotoga olearia (strain ATCC BAA-1733 / DSM 21960 / TBF 19.5.1)</name>
    <dbReference type="NCBI Taxonomy" id="521045"/>
    <lineage>
        <taxon>Bacteria</taxon>
        <taxon>Thermotogati</taxon>
        <taxon>Thermotogota</taxon>
        <taxon>Thermotogae</taxon>
        <taxon>Kosmotogales</taxon>
        <taxon>Kosmotogaceae</taxon>
        <taxon>Kosmotoga</taxon>
    </lineage>
</organism>
<feature type="modified residue" description="N6-(pyridoxal phosphate)lysine" evidence="2 3">
    <location>
        <position position="25"/>
    </location>
</feature>
<name>C5CG86_KOSOT</name>
<keyword evidence="7" id="KW-1185">Reference proteome</keyword>
<dbReference type="eggNOG" id="COG0325">
    <property type="taxonomic scope" value="Bacteria"/>
</dbReference>
<dbReference type="InterPro" id="IPR001608">
    <property type="entry name" value="Ala_racemase_N"/>
</dbReference>
<dbReference type="PIRSF" id="PIRSF004848">
    <property type="entry name" value="YBL036c_PLPDEIII"/>
    <property type="match status" value="1"/>
</dbReference>
<evidence type="ECO:0000256" key="3">
    <source>
        <dbReference type="PIRSR" id="PIRSR004848-1"/>
    </source>
</evidence>
<dbReference type="InterPro" id="IPR029066">
    <property type="entry name" value="PLP-binding_barrel"/>
</dbReference>
<dbReference type="Gene3D" id="3.20.20.10">
    <property type="entry name" value="Alanine racemase"/>
    <property type="match status" value="1"/>
</dbReference>
<protein>
    <recommendedName>
        <fullName evidence="2">Pyridoxal phosphate homeostasis protein</fullName>
        <shortName evidence="2">PLP homeostasis protein</shortName>
    </recommendedName>
</protein>
<evidence type="ECO:0000313" key="6">
    <source>
        <dbReference type="EMBL" id="ACR79527.1"/>
    </source>
</evidence>
<gene>
    <name evidence="6" type="ordered locus">Kole_0816</name>
</gene>
<dbReference type="Proteomes" id="UP000002382">
    <property type="component" value="Chromosome"/>
</dbReference>
<dbReference type="AlphaFoldDB" id="C5CG86"/>
<evidence type="ECO:0000256" key="2">
    <source>
        <dbReference type="HAMAP-Rule" id="MF_02087"/>
    </source>
</evidence>
<comment type="function">
    <text evidence="2">Pyridoxal 5'-phosphate (PLP)-binding protein, which is involved in PLP homeostasis.</text>
</comment>
<dbReference type="CDD" id="cd00635">
    <property type="entry name" value="PLPDE_III_YBL036c_like"/>
    <property type="match status" value="1"/>
</dbReference>
<dbReference type="EMBL" id="CP001634">
    <property type="protein sequence ID" value="ACR79527.1"/>
    <property type="molecule type" value="Genomic_DNA"/>
</dbReference>
<dbReference type="FunFam" id="3.20.20.10:FF:000018">
    <property type="entry name" value="Pyridoxal phosphate homeostasis protein"/>
    <property type="match status" value="1"/>
</dbReference>
<dbReference type="RefSeq" id="WP_015868189.1">
    <property type="nucleotide sequence ID" value="NC_012785.1"/>
</dbReference>
<comment type="similarity">
    <text evidence="2 4">Belongs to the pyridoxal phosphate-binding protein YggS/PROSC family.</text>
</comment>
<evidence type="ECO:0000313" key="7">
    <source>
        <dbReference type="Proteomes" id="UP000002382"/>
    </source>
</evidence>